<keyword evidence="2" id="KW-0150">Chloroplast</keyword>
<proteinExistence type="predicted"/>
<evidence type="ECO:0000313" key="2">
    <source>
        <dbReference type="EMBL" id="QJA13719.1"/>
    </source>
</evidence>
<geneLocation type="chloroplast" evidence="2"/>
<dbReference type="RefSeq" id="YP_009774528.1">
    <property type="nucleotide sequence ID" value="NC_047440.1"/>
</dbReference>
<dbReference type="EMBL" id="MN701585">
    <property type="protein sequence ID" value="QJA13719.1"/>
    <property type="molecule type" value="Genomic_DNA"/>
</dbReference>
<dbReference type="InterPro" id="IPR013597">
    <property type="entry name" value="Mat_intron_G2"/>
</dbReference>
<reference evidence="2" key="1">
    <citation type="submission" date="2019-11" db="EMBL/GenBank/DDBJ databases">
        <title>The Chloroplast Genome of the Green Alga Aphanochaete elegans.</title>
        <authorList>
            <person name="Liu B."/>
        </authorList>
    </citation>
    <scope>NUCLEOTIDE SEQUENCE</scope>
</reference>
<dbReference type="PANTHER" id="PTHR34047">
    <property type="entry name" value="NUCLEAR INTRON MATURASE 1, MITOCHONDRIAL-RELATED"/>
    <property type="match status" value="1"/>
</dbReference>
<dbReference type="PANTHER" id="PTHR34047:SF8">
    <property type="entry name" value="PROTEIN YKFC"/>
    <property type="match status" value="1"/>
</dbReference>
<organism evidence="2">
    <name type="scientific">Aphanochaete elegans</name>
    <dbReference type="NCBI Taxonomy" id="764105"/>
    <lineage>
        <taxon>Eukaryota</taxon>
        <taxon>Viridiplantae</taxon>
        <taxon>Chlorophyta</taxon>
        <taxon>core chlorophytes</taxon>
        <taxon>Chlorophyceae</taxon>
        <taxon>OCC clade</taxon>
        <taxon>Chaetophorales</taxon>
        <taxon>Aphanochaetaceae</taxon>
        <taxon>Aphanochaete</taxon>
    </lineage>
</organism>
<accession>A0A6H1XDM0</accession>
<name>A0A6H1XDM0_9CHLO</name>
<protein>
    <recommendedName>
        <fullName evidence="1">Group II intron maturase-specific domain-containing protein</fullName>
    </recommendedName>
</protein>
<sequence length="1034" mass="126334">MNFFSINIFTRKNSLYFYKIKNKKLFKVNYEKSVYLIIEKFVFQLQHRIYKNEKKKNVKNILKLKYIFTKSWSTLIVSRLISYKLNYSKYYSTITEQNFTKKIKIRSNLLPEHYLTFLMLEPEWEAKFETNSFAYRPGFNTYKAISFICKNLKQKKYNILKFDLYADTALNILISLTNNKNKCKFLFLKTLIYKKVQFSRILKQFCLINPEHLFFPSLIKLNFIKKNLKVYFEPKIFIYYSKKFFYLNNLTYYFPNSIYSCSEFLNFKNKNSSINFLLHTKTKDLYIFDINHTKFFYLYYENIPLFRSQKNQQVLINDIIYNGAESVFNLRFYYKILDVENLKQLKNYSKIKKSFFFINLKINEFYSQKNAYLPFKESEKYLNQKKSWINLKKYYYLINLCQFLQKVSIYSNYKYLNYNTIIKKVNHKKNIVTKILKRLIFKNFFDYWFDLLYQYLFFIENLNNKSLQFFPFYFLKKKNFNIISFKLNLTFLLKKNSAKNNSNAIFKQQYYFLDFEKLNIHINLQLLPKILPKKSLLKKKCNTVNLKTAFQNNFSSFCNTFFTNQLKKTKLTFLNNILKKCNKVQKTYIEKNIVKKDQYYNNMYQYQKIKVLMNQKSSFFFAYKYSLTKFLNLNLESFYLNYLTSNHLCGFFINILLHGIEYDFYYWIYSKKKLNFKKSGFFLRYGTQIILIHPSYKTLKKSEEFFKVWGFAKNLKLKINNKEYSYSLNTTKTIFFKKDFQLKKSLNHFKTFQYRIKLKKHDFSQKFFTNSLSTTRFFNTSFVLNSKKIIFLETYGSFLFQNFFNNLDHFLLLRNNRIKINNFDLKKKLRKDKLLGYLACISFEKKIKLTKFINFVFPKSILRKTKQGLIFVGFYIYQFQDRKKICFTTFRKIVLKIFIIPSKWAIKSHLNQVKKIIKKNLTKTQKVLITNLSPIIRSWSEYYNIVSTKKIHRYCDYILFKLLWKWACKRHSKKSKKWIKSKYFHCLNGKNWIFGIYNKLEYSFYCLPNHSDIRFLKLSYFNNFSSVFHFEIIF</sequence>
<dbReference type="Pfam" id="PF08388">
    <property type="entry name" value="GIIM"/>
    <property type="match status" value="1"/>
</dbReference>
<gene>
    <name evidence="2" type="primary">orf1034</name>
</gene>
<feature type="domain" description="Group II intron maturase-specific" evidence="1">
    <location>
        <begin position="906"/>
        <end position="984"/>
    </location>
</feature>
<evidence type="ECO:0000259" key="1">
    <source>
        <dbReference type="Pfam" id="PF08388"/>
    </source>
</evidence>
<dbReference type="GeneID" id="54626574"/>
<dbReference type="InterPro" id="IPR051083">
    <property type="entry name" value="GrpII_Intron_Splice-Mob/Def"/>
</dbReference>
<keyword evidence="2" id="KW-0934">Plastid</keyword>
<dbReference type="AlphaFoldDB" id="A0A6H1XDM0"/>